<organism evidence="2 3">
    <name type="scientific">Heterocephalus glaber</name>
    <name type="common">Naked mole rat</name>
    <dbReference type="NCBI Taxonomy" id="10181"/>
    <lineage>
        <taxon>Eukaryota</taxon>
        <taxon>Metazoa</taxon>
        <taxon>Chordata</taxon>
        <taxon>Craniata</taxon>
        <taxon>Vertebrata</taxon>
        <taxon>Euteleostomi</taxon>
        <taxon>Mammalia</taxon>
        <taxon>Eutheria</taxon>
        <taxon>Euarchontoglires</taxon>
        <taxon>Glires</taxon>
        <taxon>Rodentia</taxon>
        <taxon>Hystricomorpha</taxon>
        <taxon>Bathyergidae</taxon>
        <taxon>Heterocephalus</taxon>
    </lineage>
</organism>
<dbReference type="GeneID" id="106010366"/>
<keyword evidence="2" id="KW-1185">Reference proteome</keyword>
<feature type="compositionally biased region" description="Low complexity" evidence="1">
    <location>
        <begin position="158"/>
        <end position="167"/>
    </location>
</feature>
<dbReference type="AlphaFoldDB" id="A0AAX6R8M0"/>
<dbReference type="Proteomes" id="UP000694906">
    <property type="component" value="Unplaced"/>
</dbReference>
<evidence type="ECO:0000313" key="2">
    <source>
        <dbReference type="Proteomes" id="UP000694906"/>
    </source>
</evidence>
<sequence length="435" mass="46238">MAVHRTEFPADRGLRTAHGSDLRQARAPPRPLTRLLGGTQAVAQQAAPGKKRMAATAQACAASLSGPASARSSTDHSAAGATVRFLRRGRALGTRLGAQGPRSRGEDPGGGARATARRPPECGRRARGARSLQCGVPGTRAYLGPIPEAQGPRPPAASGPSSPGSSRVGQELAARGEDAGDFQPRVCALDPPLPSSPFQPRQHPHRALATLPLPGTFPQRSRLPRDPEGSWGGTEGWETRRQARLERALALSALTVPRAEPGLTDSSNGDYRICRLWSPGQNIVLLNYRGSTGGLGFQVPAGCSVGRSSERRLPQTVETAARLIPALTEGRGWRFSDRVSAWLEKISGCSLVCKPSVQSQFRPKPNQTKIKNKNRGQGCGSVVPESARPAQGPESDLGTQNRNRHRNQVGTTESTRCWCHRDVPWSGPGVGWGGE</sequence>
<evidence type="ECO:0000313" key="3">
    <source>
        <dbReference type="RefSeq" id="XP_021093186.1"/>
    </source>
</evidence>
<gene>
    <name evidence="3" type="primary">LOC106010366</name>
</gene>
<feature type="region of interest" description="Disordered" evidence="1">
    <location>
        <begin position="1"/>
        <end position="36"/>
    </location>
</feature>
<feature type="compositionally biased region" description="Basic and acidic residues" evidence="1">
    <location>
        <begin position="1"/>
        <end position="24"/>
    </location>
</feature>
<name>A0AAX6R8M0_HETGA</name>
<feature type="region of interest" description="Disordered" evidence="1">
    <location>
        <begin position="360"/>
        <end position="411"/>
    </location>
</feature>
<accession>A0AAX6R8M0</accession>
<feature type="region of interest" description="Disordered" evidence="1">
    <location>
        <begin position="93"/>
        <end position="235"/>
    </location>
</feature>
<feature type="compositionally biased region" description="Polar residues" evidence="1">
    <location>
        <begin position="360"/>
        <end position="369"/>
    </location>
</feature>
<protein>
    <submittedName>
        <fullName evidence="3">Uncharacterized protein LOC106010366</fullName>
    </submittedName>
</protein>
<evidence type="ECO:0000256" key="1">
    <source>
        <dbReference type="SAM" id="MobiDB-lite"/>
    </source>
</evidence>
<reference evidence="3" key="1">
    <citation type="submission" date="2025-08" db="UniProtKB">
        <authorList>
            <consortium name="RefSeq"/>
        </authorList>
    </citation>
    <scope>IDENTIFICATION</scope>
</reference>
<proteinExistence type="predicted"/>
<dbReference type="RefSeq" id="XP_021093186.1">
    <property type="nucleotide sequence ID" value="XM_021237527.1"/>
</dbReference>